<dbReference type="Proteomes" id="UP000655523">
    <property type="component" value="Unassembled WGS sequence"/>
</dbReference>
<evidence type="ECO:0000313" key="2">
    <source>
        <dbReference type="Proteomes" id="UP000655523"/>
    </source>
</evidence>
<dbReference type="GO" id="GO:0004803">
    <property type="term" value="F:transposase activity"/>
    <property type="evidence" value="ECO:0007669"/>
    <property type="project" value="InterPro"/>
</dbReference>
<dbReference type="InterPro" id="IPR009057">
    <property type="entry name" value="Homeodomain-like_sf"/>
</dbReference>
<dbReference type="GO" id="GO:0003677">
    <property type="term" value="F:DNA binding"/>
    <property type="evidence" value="ECO:0007669"/>
    <property type="project" value="InterPro"/>
</dbReference>
<proteinExistence type="predicted"/>
<dbReference type="EMBL" id="WOEZ01000033">
    <property type="protein sequence ID" value="NPT54198.1"/>
    <property type="molecule type" value="Genomic_DNA"/>
</dbReference>
<gene>
    <name evidence="1" type="ORF">GNZ13_06130</name>
</gene>
<organism evidence="1 2">
    <name type="scientific">Paraburkholderia elongata</name>
    <dbReference type="NCBI Taxonomy" id="2675747"/>
    <lineage>
        <taxon>Bacteria</taxon>
        <taxon>Pseudomonadati</taxon>
        <taxon>Pseudomonadota</taxon>
        <taxon>Betaproteobacteria</taxon>
        <taxon>Burkholderiales</taxon>
        <taxon>Burkholderiaceae</taxon>
        <taxon>Paraburkholderia</taxon>
    </lineage>
</organism>
<protein>
    <submittedName>
        <fullName evidence="1">Transposase</fullName>
    </submittedName>
</protein>
<keyword evidence="2" id="KW-1185">Reference proteome</keyword>
<name>A0A972NIU3_9BURK</name>
<evidence type="ECO:0000313" key="1">
    <source>
        <dbReference type="EMBL" id="NPT54198.1"/>
    </source>
</evidence>
<dbReference type="GO" id="GO:0006313">
    <property type="term" value="P:DNA transposition"/>
    <property type="evidence" value="ECO:0007669"/>
    <property type="project" value="InterPro"/>
</dbReference>
<accession>A0A972NIU3</accession>
<dbReference type="InterPro" id="IPR002514">
    <property type="entry name" value="Transposase_8"/>
</dbReference>
<comment type="caution">
    <text evidence="1">The sequence shown here is derived from an EMBL/GenBank/DDBJ whole genome shotgun (WGS) entry which is preliminary data.</text>
</comment>
<dbReference type="AlphaFoldDB" id="A0A972NIU3"/>
<dbReference type="Pfam" id="PF01527">
    <property type="entry name" value="HTH_Tnp_1"/>
    <property type="match status" value="1"/>
</dbReference>
<dbReference type="SUPFAM" id="SSF46689">
    <property type="entry name" value="Homeodomain-like"/>
    <property type="match status" value="1"/>
</dbReference>
<sequence>MTEHNSELLSSMVVKRHRDGRRRFDAKAKRALVEQCLQPGVSVAGLALEHGVNANLLRKWIMRYQQERDGGSTAALPAPVETSALVPVATLNAPPRRPALRLQARLPNGVELDLGEATTDEVSSILQMLCRLPCSVSTRG</sequence>
<dbReference type="NCBIfam" id="NF047595">
    <property type="entry name" value="IS66_ISRel24_TnpA"/>
    <property type="match status" value="1"/>
</dbReference>
<reference evidence="1 2" key="1">
    <citation type="submission" date="2019-11" db="EMBL/GenBank/DDBJ databases">
        <title>Metabolism of dissolved organic matter in forest soils.</title>
        <authorList>
            <person name="Cyle K.T."/>
            <person name="Wilhelm R.C."/>
            <person name="Martinez C.E."/>
        </authorList>
    </citation>
    <scope>NUCLEOTIDE SEQUENCE [LARGE SCALE GENOMIC DNA]</scope>
    <source>
        <strain evidence="1 2">5N</strain>
    </source>
</reference>